<dbReference type="Proteomes" id="UP000677687">
    <property type="component" value="Unassembled WGS sequence"/>
</dbReference>
<dbReference type="EMBL" id="JAGVWD010000011">
    <property type="protein sequence ID" value="MBS3057152.1"/>
    <property type="molecule type" value="Genomic_DNA"/>
</dbReference>
<protein>
    <recommendedName>
        <fullName evidence="3">Lipoprotein</fullName>
    </recommendedName>
</protein>
<proteinExistence type="predicted"/>
<sequence length="214" mass="23833">MKTKFAFIAFLLIALFLLFGCVQPSGDDALREIDFSEGYAAIGKILENNGTSMQALFDVNAQLWDLSGEQLLAVEKDLNGFEAALSGYVISDGRIALQKFVGIVQGFAEISTYSAYQEMHPTVEYAQSAYGDMVFCSDEDFVDYEEYAISANEIKGTIAELDADIGEFVEEFPEFAKKIKLKSLSDVYEKFGKEVTFINAIYNSCRLLNESKKI</sequence>
<reference evidence="1" key="2">
    <citation type="submission" date="2021-05" db="EMBL/GenBank/DDBJ databases">
        <title>Protein family content uncovers lineage relationships and bacterial pathway maintenance mechanisms in DPANN archaea.</title>
        <authorList>
            <person name="Castelle C.J."/>
            <person name="Meheust R."/>
            <person name="Jaffe A.L."/>
            <person name="Seitz K."/>
            <person name="Gong X."/>
            <person name="Baker B.J."/>
            <person name="Banfield J.F."/>
        </authorList>
    </citation>
    <scope>NUCLEOTIDE SEQUENCE</scope>
    <source>
        <strain evidence="1">RIFCSPHIGHO2_01_FULL_AR10_44_11</strain>
    </source>
</reference>
<evidence type="ECO:0000313" key="2">
    <source>
        <dbReference type="Proteomes" id="UP000677687"/>
    </source>
</evidence>
<accession>A0A8T4KUE2</accession>
<comment type="caution">
    <text evidence="1">The sequence shown here is derived from an EMBL/GenBank/DDBJ whole genome shotgun (WGS) entry which is preliminary data.</text>
</comment>
<evidence type="ECO:0008006" key="3">
    <source>
        <dbReference type="Google" id="ProtNLM"/>
    </source>
</evidence>
<organism evidence="1 2">
    <name type="scientific">Candidatus Iainarchaeum sp</name>
    <dbReference type="NCBI Taxonomy" id="3101447"/>
    <lineage>
        <taxon>Archaea</taxon>
        <taxon>Candidatus Iainarchaeota</taxon>
        <taxon>Candidatus Iainarchaeia</taxon>
        <taxon>Candidatus Iainarchaeales</taxon>
        <taxon>Candidatus Iainarchaeaceae</taxon>
        <taxon>Candidatus Iainarchaeum</taxon>
    </lineage>
</organism>
<evidence type="ECO:0000313" key="1">
    <source>
        <dbReference type="EMBL" id="MBS3057152.1"/>
    </source>
</evidence>
<name>A0A8T4KUE2_9ARCH</name>
<reference evidence="1" key="1">
    <citation type="submission" date="2021-03" db="EMBL/GenBank/DDBJ databases">
        <authorList>
            <person name="Jaffe A."/>
        </authorList>
    </citation>
    <scope>NUCLEOTIDE SEQUENCE</scope>
    <source>
        <strain evidence="1">RIFCSPHIGHO2_01_FULL_AR10_44_11</strain>
    </source>
</reference>
<gene>
    <name evidence="1" type="ORF">J4415_00825</name>
</gene>
<dbReference type="AlphaFoldDB" id="A0A8T4KUE2"/>
<dbReference type="PROSITE" id="PS51257">
    <property type="entry name" value="PROKAR_LIPOPROTEIN"/>
    <property type="match status" value="1"/>
</dbReference>